<feature type="domain" description="HTH lysR-type" evidence="5">
    <location>
        <begin position="1"/>
        <end position="58"/>
    </location>
</feature>
<proteinExistence type="inferred from homology"/>
<dbReference type="Gene3D" id="1.10.10.10">
    <property type="entry name" value="Winged helix-like DNA-binding domain superfamily/Winged helix DNA-binding domain"/>
    <property type="match status" value="1"/>
</dbReference>
<evidence type="ECO:0000256" key="3">
    <source>
        <dbReference type="ARBA" id="ARBA00023125"/>
    </source>
</evidence>
<keyword evidence="3" id="KW-0238">DNA-binding</keyword>
<dbReference type="PANTHER" id="PTHR30346">
    <property type="entry name" value="TRANSCRIPTIONAL DUAL REGULATOR HCAR-RELATED"/>
    <property type="match status" value="1"/>
</dbReference>
<reference evidence="6" key="1">
    <citation type="submission" date="2021-01" db="EMBL/GenBank/DDBJ databases">
        <title>Modified the classification status of verrucomicrobia.</title>
        <authorList>
            <person name="Feng X."/>
        </authorList>
    </citation>
    <scope>NUCLEOTIDE SEQUENCE</scope>
    <source>
        <strain evidence="6">JCM 18052</strain>
    </source>
</reference>
<keyword evidence="7" id="KW-1185">Reference proteome</keyword>
<protein>
    <submittedName>
        <fullName evidence="6">LysR family transcriptional regulator</fullName>
    </submittedName>
</protein>
<dbReference type="InterPro" id="IPR036390">
    <property type="entry name" value="WH_DNA-bd_sf"/>
</dbReference>
<evidence type="ECO:0000256" key="2">
    <source>
        <dbReference type="ARBA" id="ARBA00023015"/>
    </source>
</evidence>
<dbReference type="RefSeq" id="WP_200349879.1">
    <property type="nucleotide sequence ID" value="NZ_BAABHZ010000010.1"/>
</dbReference>
<dbReference type="GO" id="GO:0003677">
    <property type="term" value="F:DNA binding"/>
    <property type="evidence" value="ECO:0007669"/>
    <property type="project" value="UniProtKB-KW"/>
</dbReference>
<dbReference type="CDD" id="cd05466">
    <property type="entry name" value="PBP2_LTTR_substrate"/>
    <property type="match status" value="1"/>
</dbReference>
<evidence type="ECO:0000256" key="1">
    <source>
        <dbReference type="ARBA" id="ARBA00009437"/>
    </source>
</evidence>
<dbReference type="EMBL" id="JAENIK010000004">
    <property type="protein sequence ID" value="MBK1814931.1"/>
    <property type="molecule type" value="Genomic_DNA"/>
</dbReference>
<dbReference type="AlphaFoldDB" id="A0A934R114"/>
<evidence type="ECO:0000259" key="5">
    <source>
        <dbReference type="PROSITE" id="PS50931"/>
    </source>
</evidence>
<evidence type="ECO:0000313" key="7">
    <source>
        <dbReference type="Proteomes" id="UP000600139"/>
    </source>
</evidence>
<dbReference type="PROSITE" id="PS50931">
    <property type="entry name" value="HTH_LYSR"/>
    <property type="match status" value="1"/>
</dbReference>
<dbReference type="InterPro" id="IPR000847">
    <property type="entry name" value="LysR_HTH_N"/>
</dbReference>
<dbReference type="Gene3D" id="3.40.190.290">
    <property type="match status" value="1"/>
</dbReference>
<keyword evidence="4" id="KW-0804">Transcription</keyword>
<organism evidence="6 7">
    <name type="scientific">Luteolibacter yonseiensis</name>
    <dbReference type="NCBI Taxonomy" id="1144680"/>
    <lineage>
        <taxon>Bacteria</taxon>
        <taxon>Pseudomonadati</taxon>
        <taxon>Verrucomicrobiota</taxon>
        <taxon>Verrucomicrobiia</taxon>
        <taxon>Verrucomicrobiales</taxon>
        <taxon>Verrucomicrobiaceae</taxon>
        <taxon>Luteolibacter</taxon>
    </lineage>
</organism>
<keyword evidence="2" id="KW-0805">Transcription regulation</keyword>
<gene>
    <name evidence="6" type="ORF">JIN84_04850</name>
</gene>
<comment type="similarity">
    <text evidence="1">Belongs to the LysR transcriptional regulatory family.</text>
</comment>
<dbReference type="SUPFAM" id="SSF46785">
    <property type="entry name" value="Winged helix' DNA-binding domain"/>
    <property type="match status" value="1"/>
</dbReference>
<dbReference type="InterPro" id="IPR005119">
    <property type="entry name" value="LysR_subst-bd"/>
</dbReference>
<sequence>MNIHHLELFYHVARCRGVSAAARQMPYGIQQPAISAQILQLENSLGKALFHRRPFALTVEGEALFAFVEPFFAKLPMMAERLRGGADNSLRISCPEIVQRDYLPALLSGVRARVPGFHFSLESGRIEEIENNLRGGKIDLGLATSAGPKENGIDHRELLRMPLLLLVREDDGPCTAAEILGQDRIEQPLITLPRGEPSVAAFQQELQRRNIEWYPTLELASLDLVARFVTEGYGTGLVLDIPGAVRPPGVRTLPLSDFPEVRFYALTSGNRPAMVELFIAEAEKVIEGFRGK</sequence>
<dbReference type="GO" id="GO:0003700">
    <property type="term" value="F:DNA-binding transcription factor activity"/>
    <property type="evidence" value="ECO:0007669"/>
    <property type="project" value="InterPro"/>
</dbReference>
<name>A0A934R114_9BACT</name>
<dbReference type="Proteomes" id="UP000600139">
    <property type="component" value="Unassembled WGS sequence"/>
</dbReference>
<dbReference type="Pfam" id="PF00126">
    <property type="entry name" value="HTH_1"/>
    <property type="match status" value="1"/>
</dbReference>
<comment type="caution">
    <text evidence="6">The sequence shown here is derived from an EMBL/GenBank/DDBJ whole genome shotgun (WGS) entry which is preliminary data.</text>
</comment>
<dbReference type="SUPFAM" id="SSF53850">
    <property type="entry name" value="Periplasmic binding protein-like II"/>
    <property type="match status" value="1"/>
</dbReference>
<dbReference type="GO" id="GO:0032993">
    <property type="term" value="C:protein-DNA complex"/>
    <property type="evidence" value="ECO:0007669"/>
    <property type="project" value="TreeGrafter"/>
</dbReference>
<accession>A0A934R114</accession>
<dbReference type="Pfam" id="PF03466">
    <property type="entry name" value="LysR_substrate"/>
    <property type="match status" value="1"/>
</dbReference>
<evidence type="ECO:0000313" key="6">
    <source>
        <dbReference type="EMBL" id="MBK1814931.1"/>
    </source>
</evidence>
<dbReference type="PANTHER" id="PTHR30346:SF28">
    <property type="entry name" value="HTH-TYPE TRANSCRIPTIONAL REGULATOR CYNR"/>
    <property type="match status" value="1"/>
</dbReference>
<evidence type="ECO:0000256" key="4">
    <source>
        <dbReference type="ARBA" id="ARBA00023163"/>
    </source>
</evidence>
<dbReference type="InterPro" id="IPR036388">
    <property type="entry name" value="WH-like_DNA-bd_sf"/>
</dbReference>